<dbReference type="InterPro" id="IPR002131">
    <property type="entry name" value="Gphrmn_rcpt_fam"/>
</dbReference>
<evidence type="ECO:0000313" key="16">
    <source>
        <dbReference type="Proteomes" id="UP001154114"/>
    </source>
</evidence>
<dbReference type="Gene3D" id="1.20.1070.10">
    <property type="entry name" value="Rhodopsin 7-helix transmembrane proteins"/>
    <property type="match status" value="1"/>
</dbReference>
<evidence type="ECO:0000256" key="11">
    <source>
        <dbReference type="ARBA" id="ARBA00023224"/>
    </source>
</evidence>
<evidence type="ECO:0000256" key="12">
    <source>
        <dbReference type="SAM" id="MobiDB-lite"/>
    </source>
</evidence>
<dbReference type="SUPFAM" id="SSF52058">
    <property type="entry name" value="L domain-like"/>
    <property type="match status" value="1"/>
</dbReference>
<dbReference type="PRINTS" id="PR00373">
    <property type="entry name" value="GLYCHORMONER"/>
</dbReference>
<dbReference type="SMART" id="SM00369">
    <property type="entry name" value="LRR_TYP"/>
    <property type="match status" value="7"/>
</dbReference>
<sequence>MCLCCRVLKRNRIAYIDERAFSNTPALRVLRLEENLLSEVPGAVRLLPLLEDLSLASNRVEVVAAGVLQACRRLARLELRANPLAHVHARALTHLPHLTTLVVSEARALRELPSLNGTLRLRTLRADRARLARLPPDLCTHAPQLRSLDVKLNALQSVPDLRDCSELRVLDLSGNEISSLDGTSLRGLRRLHDLVLARNRLRRLPAAVFSHTPDLQVLPALTALACCRNLEDNMIEHIDVEAFVSISKLEDLNVGNNVFSWLPASGLQRLLHLKAHNNPHLRHFHPPELFPRIQTLVLSYAYHCCEFLPLMEAGGEEEAAGEASDLVILPPQHIDPAAWANSTDIWARYFNVSELGGAGGAGLAALLEGWAGAGAVELGERGELRAEPPRKVHCLPLPGPFLPCVDLFDWWTLRCGVWAVFLLALLGNGTVVFVLVFSRSRIDVPRFLVTNLAAADFFMGIYLGFLAVVDAGTLGEFRAHAIAWQMSGGCKLAGFLGVLSSELSVYTLAVITLERNYAITHAMHLNKRLSLRHAAVVMAAGWAFSLVAAALPLLGVSDYRKFAVCLPFETSTPVALGYVVTLLAINGVAFLVLLGCYLKMYCAIRGSQAWNSNDSRIAKRMALLVFTDFLCWSPIAFFALTAAFGAQLVSLEEAKVFTVFVLPLNSCCNPFLYAILTKQFKKDCTLVCKAIEESRVTRGIGRCRHSSNFSNRQTPANTNSLAERSSRGQHGAACACRRLLPGAGGAASAAPARPRRPRAPAALAASLRPLRARAPRPRLPTTAPARAGSVSSSVEFSSSRSDSWRTYGRPPPPPRRAASWLVARKTSQDSTCRRRATTRRAPTPRRPRARGARRARAGSAAGGGGAGAGARPRLTRQPAVSGDEPPGSPVALPAPVPRHLHTIPSAAEAELQPDDDGRAASQD</sequence>
<keyword evidence="7 13" id="KW-1133">Transmembrane helix</keyword>
<protein>
    <recommendedName>
        <fullName evidence="14">G-protein coupled receptors family 1 profile domain-containing protein</fullName>
    </recommendedName>
</protein>
<dbReference type="Pfam" id="PF13855">
    <property type="entry name" value="LRR_8"/>
    <property type="match status" value="2"/>
</dbReference>
<feature type="transmembrane region" description="Helical" evidence="13">
    <location>
        <begin position="621"/>
        <end position="644"/>
    </location>
</feature>
<dbReference type="SMART" id="SM00364">
    <property type="entry name" value="LRR_BAC"/>
    <property type="match status" value="5"/>
</dbReference>
<evidence type="ECO:0000259" key="14">
    <source>
        <dbReference type="PROSITE" id="PS50262"/>
    </source>
</evidence>
<comment type="subcellular location">
    <subcellularLocation>
        <location evidence="1">Cell membrane</location>
        <topology evidence="1">Multi-pass membrane protein</topology>
    </subcellularLocation>
</comment>
<keyword evidence="6" id="KW-0677">Repeat</keyword>
<feature type="transmembrane region" description="Helical" evidence="13">
    <location>
        <begin position="656"/>
        <end position="676"/>
    </location>
</feature>
<feature type="compositionally biased region" description="Low complexity" evidence="12">
    <location>
        <begin position="759"/>
        <end position="769"/>
    </location>
</feature>
<feature type="compositionally biased region" description="Low complexity" evidence="12">
    <location>
        <begin position="779"/>
        <end position="801"/>
    </location>
</feature>
<dbReference type="FunFam" id="1.20.1070.10:FF:000156">
    <property type="entry name" value="Lutropin-choriogonadotropic hormone receptor"/>
    <property type="match status" value="1"/>
</dbReference>
<comment type="similarity">
    <text evidence="2">Belongs to the G-protein coupled receptor 1 family.</text>
</comment>
<evidence type="ECO:0000313" key="15">
    <source>
        <dbReference type="EMBL" id="CAD0203493.1"/>
    </source>
</evidence>
<evidence type="ECO:0000256" key="9">
    <source>
        <dbReference type="ARBA" id="ARBA00023136"/>
    </source>
</evidence>
<dbReference type="OrthoDB" id="1883493at2759"/>
<dbReference type="Pfam" id="PF00001">
    <property type="entry name" value="7tm_1"/>
    <property type="match status" value="1"/>
</dbReference>
<dbReference type="PROSITE" id="PS50262">
    <property type="entry name" value="G_PROTEIN_RECEP_F1_2"/>
    <property type="match status" value="1"/>
</dbReference>
<keyword evidence="8" id="KW-0297">G-protein coupled receptor</keyword>
<evidence type="ECO:0000256" key="6">
    <source>
        <dbReference type="ARBA" id="ARBA00022737"/>
    </source>
</evidence>
<evidence type="ECO:0000256" key="7">
    <source>
        <dbReference type="ARBA" id="ARBA00022989"/>
    </source>
</evidence>
<dbReference type="PANTHER" id="PTHR24372:SF82">
    <property type="entry name" value="RICKETS"/>
    <property type="match status" value="1"/>
</dbReference>
<dbReference type="PANTHER" id="PTHR24372">
    <property type="entry name" value="GLYCOPROTEIN HORMONE RECEPTOR"/>
    <property type="match status" value="1"/>
</dbReference>
<feature type="compositionally biased region" description="Basic residues" evidence="12">
    <location>
        <begin position="833"/>
        <end position="856"/>
    </location>
</feature>
<keyword evidence="9 13" id="KW-0472">Membrane</keyword>
<reference evidence="15" key="1">
    <citation type="submission" date="2021-12" db="EMBL/GenBank/DDBJ databases">
        <authorList>
            <person name="King R."/>
        </authorList>
    </citation>
    <scope>NUCLEOTIDE SEQUENCE</scope>
</reference>
<dbReference type="Proteomes" id="UP001154114">
    <property type="component" value="Chromosome 19"/>
</dbReference>
<keyword evidence="11" id="KW-0807">Transducer</keyword>
<feature type="domain" description="G-protein coupled receptors family 1 profile" evidence="14">
    <location>
        <begin position="427"/>
        <end position="673"/>
    </location>
</feature>
<evidence type="ECO:0000256" key="5">
    <source>
        <dbReference type="ARBA" id="ARBA00022692"/>
    </source>
</evidence>
<dbReference type="Gene3D" id="3.80.10.10">
    <property type="entry name" value="Ribonuclease Inhibitor"/>
    <property type="match status" value="1"/>
</dbReference>
<gene>
    <name evidence="15" type="ORF">CINC_LOCUS5143</name>
</gene>
<keyword evidence="5 13" id="KW-0812">Transmembrane</keyword>
<feature type="transmembrane region" description="Helical" evidence="13">
    <location>
        <begin position="492"/>
        <end position="513"/>
    </location>
</feature>
<feature type="transmembrane region" description="Helical" evidence="13">
    <location>
        <begin position="416"/>
        <end position="437"/>
    </location>
</feature>
<keyword evidence="3" id="KW-1003">Cell membrane</keyword>
<dbReference type="GO" id="GO:0008528">
    <property type="term" value="F:G protein-coupled peptide receptor activity"/>
    <property type="evidence" value="ECO:0007669"/>
    <property type="project" value="TreeGrafter"/>
</dbReference>
<keyword evidence="16" id="KW-1185">Reference proteome</keyword>
<evidence type="ECO:0000256" key="8">
    <source>
        <dbReference type="ARBA" id="ARBA00023040"/>
    </source>
</evidence>
<evidence type="ECO:0000256" key="10">
    <source>
        <dbReference type="ARBA" id="ARBA00023170"/>
    </source>
</evidence>
<dbReference type="SUPFAM" id="SSF81321">
    <property type="entry name" value="Family A G protein-coupled receptor-like"/>
    <property type="match status" value="1"/>
</dbReference>
<dbReference type="InterPro" id="IPR000276">
    <property type="entry name" value="GPCR_Rhodpsn"/>
</dbReference>
<accession>A0A9N8L669</accession>
<dbReference type="GO" id="GO:0005886">
    <property type="term" value="C:plasma membrane"/>
    <property type="evidence" value="ECO:0007669"/>
    <property type="project" value="UniProtKB-SubCell"/>
</dbReference>
<feature type="transmembrane region" description="Helical" evidence="13">
    <location>
        <begin position="575"/>
        <end position="600"/>
    </location>
</feature>
<evidence type="ECO:0000256" key="13">
    <source>
        <dbReference type="SAM" id="Phobius"/>
    </source>
</evidence>
<feature type="compositionally biased region" description="Pro residues" evidence="12">
    <location>
        <begin position="886"/>
        <end position="896"/>
    </location>
</feature>
<dbReference type="PROSITE" id="PS51450">
    <property type="entry name" value="LRR"/>
    <property type="match status" value="1"/>
</dbReference>
<evidence type="ECO:0000256" key="2">
    <source>
        <dbReference type="ARBA" id="ARBA00010663"/>
    </source>
</evidence>
<evidence type="ECO:0000256" key="4">
    <source>
        <dbReference type="ARBA" id="ARBA00022614"/>
    </source>
</evidence>
<evidence type="ECO:0000256" key="3">
    <source>
        <dbReference type="ARBA" id="ARBA00022475"/>
    </source>
</evidence>
<dbReference type="InterPro" id="IPR001611">
    <property type="entry name" value="Leu-rich_rpt"/>
</dbReference>
<keyword evidence="4" id="KW-0433">Leucine-rich repeat</keyword>
<dbReference type="EMBL" id="LR824022">
    <property type="protein sequence ID" value="CAD0203493.1"/>
    <property type="molecule type" value="Genomic_DNA"/>
</dbReference>
<feature type="transmembrane region" description="Helical" evidence="13">
    <location>
        <begin position="449"/>
        <end position="472"/>
    </location>
</feature>
<dbReference type="CDD" id="cd15136">
    <property type="entry name" value="7tmA_Glyco_hormone_R"/>
    <property type="match status" value="1"/>
</dbReference>
<dbReference type="GO" id="GO:0007189">
    <property type="term" value="P:adenylate cyclase-activating G protein-coupled receptor signaling pathway"/>
    <property type="evidence" value="ECO:0007669"/>
    <property type="project" value="TreeGrafter"/>
</dbReference>
<evidence type="ECO:0000256" key="1">
    <source>
        <dbReference type="ARBA" id="ARBA00004651"/>
    </source>
</evidence>
<dbReference type="AlphaFoldDB" id="A0A9N8L669"/>
<dbReference type="GO" id="GO:0016500">
    <property type="term" value="F:protein-hormone receptor activity"/>
    <property type="evidence" value="ECO:0007669"/>
    <property type="project" value="InterPro"/>
</dbReference>
<name>A0A9N8L669_CHRIL</name>
<dbReference type="GO" id="GO:0009755">
    <property type="term" value="P:hormone-mediated signaling pathway"/>
    <property type="evidence" value="ECO:0007669"/>
    <property type="project" value="TreeGrafter"/>
</dbReference>
<organism evidence="15 16">
    <name type="scientific">Chrysodeixis includens</name>
    <name type="common">Soybean looper</name>
    <name type="synonym">Pseudoplusia includens</name>
    <dbReference type="NCBI Taxonomy" id="689277"/>
    <lineage>
        <taxon>Eukaryota</taxon>
        <taxon>Metazoa</taxon>
        <taxon>Ecdysozoa</taxon>
        <taxon>Arthropoda</taxon>
        <taxon>Hexapoda</taxon>
        <taxon>Insecta</taxon>
        <taxon>Pterygota</taxon>
        <taxon>Neoptera</taxon>
        <taxon>Endopterygota</taxon>
        <taxon>Lepidoptera</taxon>
        <taxon>Glossata</taxon>
        <taxon>Ditrysia</taxon>
        <taxon>Noctuoidea</taxon>
        <taxon>Noctuidae</taxon>
        <taxon>Plusiinae</taxon>
        <taxon>Chrysodeixis</taxon>
    </lineage>
</organism>
<feature type="transmembrane region" description="Helical" evidence="13">
    <location>
        <begin position="534"/>
        <end position="555"/>
    </location>
</feature>
<feature type="region of interest" description="Disordered" evidence="12">
    <location>
        <begin position="745"/>
        <end position="923"/>
    </location>
</feature>
<dbReference type="InterPro" id="IPR003591">
    <property type="entry name" value="Leu-rich_rpt_typical-subtyp"/>
</dbReference>
<dbReference type="InterPro" id="IPR032675">
    <property type="entry name" value="LRR_dom_sf"/>
</dbReference>
<keyword evidence="10" id="KW-0675">Receptor</keyword>
<dbReference type="InterPro" id="IPR017452">
    <property type="entry name" value="GPCR_Rhodpsn_7TM"/>
</dbReference>
<dbReference type="PRINTS" id="PR00237">
    <property type="entry name" value="GPCRRHODOPSN"/>
</dbReference>
<proteinExistence type="inferred from homology"/>